<dbReference type="Pfam" id="PF03115">
    <property type="entry name" value="Astro_capsid_N"/>
    <property type="match status" value="1"/>
</dbReference>
<feature type="region of interest" description="Disordered" evidence="4">
    <location>
        <begin position="27"/>
        <end position="47"/>
    </location>
</feature>
<dbReference type="EMBL" id="PP711877">
    <property type="protein sequence ID" value="XBH23934.1"/>
    <property type="molecule type" value="Genomic_RNA"/>
</dbReference>
<comment type="subcellular location">
    <subcellularLocation>
        <location evidence="1">Virion</location>
    </subcellularLocation>
</comment>
<accession>A0AAU7E1D6</accession>
<dbReference type="InterPro" id="IPR004337">
    <property type="entry name" value="Astro_capsid_N"/>
</dbReference>
<dbReference type="GO" id="GO:0019028">
    <property type="term" value="C:viral capsid"/>
    <property type="evidence" value="ECO:0007669"/>
    <property type="project" value="UniProtKB-KW"/>
</dbReference>
<feature type="region of interest" description="Disordered" evidence="4">
    <location>
        <begin position="684"/>
        <end position="720"/>
    </location>
</feature>
<reference evidence="6" key="1">
    <citation type="journal article" date="2024" name="Microbiome">
        <title>Substantial viral diversity in bats and rodents from East Africa: insights into evolution, recombination, and cocirculation.</title>
        <authorList>
            <person name="Wang D."/>
            <person name="Yang X."/>
            <person name="Ren Z."/>
            <person name="Hu B."/>
            <person name="Zhao H."/>
            <person name="Yang K."/>
            <person name="Shi P."/>
            <person name="Zhang Z."/>
            <person name="Feng Q."/>
            <person name="Nawenja C.V."/>
            <person name="Obanda V."/>
            <person name="Robert K."/>
            <person name="Nalikka B."/>
            <person name="Waruhiu C.N."/>
            <person name="Ochola G.O."/>
            <person name="Onyuok S.O."/>
            <person name="Ochieng H."/>
            <person name="Li B."/>
            <person name="Zhu Y."/>
            <person name="Si H."/>
            <person name="Yin J."/>
            <person name="Kristiansen K."/>
            <person name="Jin X."/>
            <person name="Xu X."/>
            <person name="Xiao M."/>
            <person name="Agwanda B."/>
            <person name="Ommeh S."/>
            <person name="Li J."/>
            <person name="Shi Z.L."/>
        </authorList>
    </citation>
    <scope>NUCLEOTIDE SEQUENCE</scope>
    <source>
        <strain evidence="6">5A/Kenya/BAT0738/2015</strain>
    </source>
</reference>
<dbReference type="Gene3D" id="2.60.120.20">
    <property type="match status" value="1"/>
</dbReference>
<dbReference type="InterPro" id="IPR029053">
    <property type="entry name" value="Viral_coat"/>
</dbReference>
<feature type="compositionally biased region" description="Acidic residues" evidence="4">
    <location>
        <begin position="684"/>
        <end position="703"/>
    </location>
</feature>
<feature type="compositionally biased region" description="Basic residues" evidence="4">
    <location>
        <begin position="29"/>
        <end position="41"/>
    </location>
</feature>
<name>A0AAU7E1D6_9VIRU</name>
<evidence type="ECO:0000313" key="6">
    <source>
        <dbReference type="EMBL" id="XBH23934.1"/>
    </source>
</evidence>
<reference evidence="6" key="2">
    <citation type="submission" date="2024-02" db="EMBL/GenBank/DDBJ databases">
        <authorList>
            <person name="Hu B."/>
        </authorList>
    </citation>
    <scope>NUCLEOTIDE SEQUENCE</scope>
    <source>
        <strain evidence="6">5A/Kenya/BAT0738/2015</strain>
    </source>
</reference>
<feature type="domain" description="Astrovirus capsid protein inner core" evidence="5">
    <location>
        <begin position="32"/>
        <end position="250"/>
    </location>
</feature>
<sequence length="747" mass="81974">MPNKGKKTVAAAAKQAAVAAVKAVEKQHANKKKVKLPRAPKPKPVPKSEIKKVVDKEVGKKLKKIDGPKSQYQVSVSATLGYVTGNESHGPNLKLTSFLHPALCKSPDESTNFGPLQAAAAQYGLWRVSRAHITFTPLVGPNAISGTIIRGSVNLSQSPSSTGWGGLGARKHLDLQAGVKGFFKLSRRDLAGPRDGGWWVTDTNVEGQQSAGPVFEVHALGESTSTYQNTEFKREVYIVEMKATWQFCNYVSNPAMGLLDRKEAETKVSFSTTEQKEIVMNVEGPTELLRYLDDPTVERASGDQPSKPGEVIWQLADTAAEAVSGLMPPPFGWLARGGWWFIKKIAGRASFGFRNSGPSSTFLVYPSLADAQNNRPAVATSTGNASNQVDATLQFTQMNAPNMGGVPSTVSLASPSTFPVKPDFPPESGSCIFKAVIRPCYYARNYETFPKIFMNGTLKWTTTNATVTARATVLECQRMVALRIPGNEDEITRFGVPSQGPTGIIQFHDVCQQADLNPIVLADKHVQVANNVWLHAWMWTATKDQQNFKFRATHTKHSGYLLTTIESTNFKIESNNIDASTAQLKYNQTTTGQTPTPEELTLGKRVFLSTILTTSKNGGPEINWSSQKFGVDLRTPIPDLFAILFMHTYPEGFKHWFELDIKQSKKSRVEKLAERLGLTLADFESDTDEDDFETDTDESDAEERESNQSEFDVIPQPGGADDYLILREQGLSHQEALDVIAAKKPAV</sequence>
<proteinExistence type="predicted"/>
<keyword evidence="3" id="KW-0946">Virion</keyword>
<organism evidence="6">
    <name type="scientific">Miniopterus bat astrovirus</name>
    <dbReference type="NCBI Taxonomy" id="3141885"/>
    <lineage>
        <taxon>Viruses</taxon>
        <taxon>Riboviria</taxon>
        <taxon>Orthornavirae</taxon>
        <taxon>Pisuviricota</taxon>
        <taxon>Stelpaviricetes</taxon>
        <taxon>Stellavirales</taxon>
        <taxon>Astroviridae</taxon>
    </lineage>
</organism>
<evidence type="ECO:0000259" key="5">
    <source>
        <dbReference type="Pfam" id="PF03115"/>
    </source>
</evidence>
<protein>
    <submittedName>
        <fullName evidence="6">Capsid protein</fullName>
    </submittedName>
</protein>
<evidence type="ECO:0000256" key="4">
    <source>
        <dbReference type="SAM" id="MobiDB-lite"/>
    </source>
</evidence>
<keyword evidence="2" id="KW-0167">Capsid protein</keyword>
<evidence type="ECO:0000256" key="3">
    <source>
        <dbReference type="ARBA" id="ARBA00022844"/>
    </source>
</evidence>
<evidence type="ECO:0000256" key="1">
    <source>
        <dbReference type="ARBA" id="ARBA00004328"/>
    </source>
</evidence>
<evidence type="ECO:0000256" key="2">
    <source>
        <dbReference type="ARBA" id="ARBA00022561"/>
    </source>
</evidence>